<accession>A0A426RTN8</accession>
<evidence type="ECO:0000313" key="2">
    <source>
        <dbReference type="EMBL" id="RRQ52286.1"/>
    </source>
</evidence>
<evidence type="ECO:0000313" key="3">
    <source>
        <dbReference type="Proteomes" id="UP000268553"/>
    </source>
</evidence>
<dbReference type="RefSeq" id="WP_125230303.1">
    <property type="nucleotide sequence ID" value="NZ_RWJI01000001.1"/>
</dbReference>
<name>A0A426RTN8_9SPHN</name>
<feature type="chain" id="PRO_5019492093" evidence="1">
    <location>
        <begin position="23"/>
        <end position="109"/>
    </location>
</feature>
<organism evidence="2 3">
    <name type="scientific">Sphingorhabdus wooponensis</name>
    <dbReference type="NCBI Taxonomy" id="940136"/>
    <lineage>
        <taxon>Bacteria</taxon>
        <taxon>Pseudomonadati</taxon>
        <taxon>Pseudomonadota</taxon>
        <taxon>Alphaproteobacteria</taxon>
        <taxon>Sphingomonadales</taxon>
        <taxon>Sphingomonadaceae</taxon>
        <taxon>Sphingorhabdus</taxon>
    </lineage>
</organism>
<reference evidence="2 3" key="1">
    <citation type="submission" date="2018-12" db="EMBL/GenBank/DDBJ databases">
        <authorList>
            <person name="Kim S.-J."/>
            <person name="Jung G.-Y."/>
        </authorList>
    </citation>
    <scope>NUCLEOTIDE SEQUENCE [LARGE SCALE GENOMIC DNA]</scope>
    <source>
        <strain evidence="2 3">03SU3-P</strain>
    </source>
</reference>
<dbReference type="Proteomes" id="UP000268553">
    <property type="component" value="Unassembled WGS sequence"/>
</dbReference>
<keyword evidence="3" id="KW-1185">Reference proteome</keyword>
<keyword evidence="1" id="KW-0732">Signal</keyword>
<feature type="signal peptide" evidence="1">
    <location>
        <begin position="1"/>
        <end position="22"/>
    </location>
</feature>
<dbReference type="EMBL" id="RWJI01000001">
    <property type="protein sequence ID" value="RRQ52286.1"/>
    <property type="molecule type" value="Genomic_DNA"/>
</dbReference>
<evidence type="ECO:0000256" key="1">
    <source>
        <dbReference type="SAM" id="SignalP"/>
    </source>
</evidence>
<proteinExistence type="predicted"/>
<sequence length="109" mass="11988">MRFAKVATLIAILALWTPPVKADLADDLSSYVGYTIVAVKTISKSIDDDGEETSFRGCRFGRVIVFDDGKYVTCSSYGYQYALRPRALILSNGSSSMVMIVGDKVHQVR</sequence>
<comment type="caution">
    <text evidence="2">The sequence shown here is derived from an EMBL/GenBank/DDBJ whole genome shotgun (WGS) entry which is preliminary data.</text>
</comment>
<gene>
    <name evidence="2" type="ORF">D7D48_05325</name>
</gene>
<dbReference type="AlphaFoldDB" id="A0A426RTN8"/>
<protein>
    <submittedName>
        <fullName evidence="2">Uncharacterized protein</fullName>
    </submittedName>
</protein>
<dbReference type="OrthoDB" id="8400687at2"/>